<dbReference type="GO" id="GO:0042729">
    <property type="term" value="C:DASH complex"/>
    <property type="evidence" value="ECO:0007669"/>
    <property type="project" value="InterPro"/>
</dbReference>
<evidence type="ECO:0000256" key="15">
    <source>
        <dbReference type="ARBA" id="ARBA00023306"/>
    </source>
</evidence>
<evidence type="ECO:0000256" key="6">
    <source>
        <dbReference type="ARBA" id="ARBA00022454"/>
    </source>
</evidence>
<keyword evidence="8" id="KW-0132">Cell division</keyword>
<evidence type="ECO:0000256" key="13">
    <source>
        <dbReference type="ARBA" id="ARBA00023212"/>
    </source>
</evidence>
<dbReference type="GO" id="GO:0051301">
    <property type="term" value="P:cell division"/>
    <property type="evidence" value="ECO:0007669"/>
    <property type="project" value="UniProtKB-KW"/>
</dbReference>
<dbReference type="InterPro" id="IPR013964">
    <property type="entry name" value="DASH_Ask1"/>
</dbReference>
<proteinExistence type="inferred from homology"/>
<keyword evidence="15" id="KW-0131">Cell cycle</keyword>
<evidence type="ECO:0000256" key="14">
    <source>
        <dbReference type="ARBA" id="ARBA00023242"/>
    </source>
</evidence>
<evidence type="ECO:0000256" key="16">
    <source>
        <dbReference type="ARBA" id="ARBA00023328"/>
    </source>
</evidence>
<feature type="compositionally biased region" description="Polar residues" evidence="18">
    <location>
        <begin position="204"/>
        <end position="218"/>
    </location>
</feature>
<evidence type="ECO:0000256" key="4">
    <source>
        <dbReference type="ARBA" id="ARBA00010731"/>
    </source>
</evidence>
<evidence type="ECO:0000256" key="5">
    <source>
        <dbReference type="ARBA" id="ARBA00014520"/>
    </source>
</evidence>
<dbReference type="GO" id="GO:0072686">
    <property type="term" value="C:mitotic spindle"/>
    <property type="evidence" value="ECO:0007669"/>
    <property type="project" value="InterPro"/>
</dbReference>
<dbReference type="PANTHER" id="PTHR28200:SF1">
    <property type="entry name" value="DASH COMPLEX SUBUNIT ASK1"/>
    <property type="match status" value="1"/>
</dbReference>
<keyword evidence="10" id="KW-0498">Mitosis</keyword>
<keyword evidence="12" id="KW-0995">Kinetochore</keyword>
<evidence type="ECO:0000256" key="9">
    <source>
        <dbReference type="ARBA" id="ARBA00022701"/>
    </source>
</evidence>
<accession>A0A4T0X0P4</accession>
<keyword evidence="11" id="KW-0159">Chromosome partition</keyword>
<dbReference type="EMBL" id="SELW01000415">
    <property type="protein sequence ID" value="TID28207.1"/>
    <property type="molecule type" value="Genomic_DNA"/>
</dbReference>
<evidence type="ECO:0000313" key="20">
    <source>
        <dbReference type="Proteomes" id="UP000307173"/>
    </source>
</evidence>
<keyword evidence="16" id="KW-0137">Centromere</keyword>
<feature type="region of interest" description="Disordered" evidence="18">
    <location>
        <begin position="327"/>
        <end position="369"/>
    </location>
</feature>
<reference evidence="19 20" key="1">
    <citation type="journal article" date="2019" name="Front. Genet.">
        <title>Whole-Genome Sequencing of the Opportunistic Yeast Pathogen Candida inconspicua Uncovers Its Hybrid Origin.</title>
        <authorList>
            <person name="Mixao V."/>
            <person name="Hansen A.P."/>
            <person name="Saus E."/>
            <person name="Boekhout T."/>
            <person name="Lass-Florl C."/>
            <person name="Gabaldon T."/>
        </authorList>
    </citation>
    <scope>NUCLEOTIDE SEQUENCE [LARGE SCALE GENOMIC DNA]</scope>
    <source>
        <strain evidence="19 20">CBS 180</strain>
    </source>
</reference>
<evidence type="ECO:0000256" key="17">
    <source>
        <dbReference type="ARBA" id="ARBA00029735"/>
    </source>
</evidence>
<evidence type="ECO:0000256" key="7">
    <source>
        <dbReference type="ARBA" id="ARBA00022490"/>
    </source>
</evidence>
<dbReference type="PANTHER" id="PTHR28200">
    <property type="entry name" value="DASH COMPLEX SUBUNIT ASK1"/>
    <property type="match status" value="1"/>
</dbReference>
<dbReference type="Pfam" id="PF08655">
    <property type="entry name" value="DASH_Ask1"/>
    <property type="match status" value="1"/>
</dbReference>
<dbReference type="AlphaFoldDB" id="A0A4T0X0P4"/>
<sequence length="369" mass="41674">MSDTNDAFNNLKEDDDLDTGKQPRLSFYFDSSAVKHNSNKEKILDEIDRVEQLITINLQKINENLITSNNVIVNKLIPSVENFNRDSNNIYNNINHIKEFFENAANVNILTKKDVEIQEANDSRYDSASFEQYDQKFTSDDVEHIDKSFNKIINSDTSEYKEMNDRYKNNLDDSSAEKPRSREEPTTSTFMKDFRTNLDDESTSKQPVLSNSFTNMVTTDDPVEAVSSENTKNDKSVKDLMSGYESPPWEEPPELQSTKIGQIGSGGVKKRRRSNSNENIETEEDVSIRFPQSPKYGAGGKLLRSEKGRQMVLDYAKTEMMRNHPILSLQKGGGNGGDVTPTILGSKSPDTTDNSSSFEDAPALLSERL</sequence>
<dbReference type="GO" id="GO:0044732">
    <property type="term" value="C:mitotic spindle pole body"/>
    <property type="evidence" value="ECO:0007669"/>
    <property type="project" value="TreeGrafter"/>
</dbReference>
<dbReference type="GO" id="GO:0008608">
    <property type="term" value="P:attachment of spindle microtubules to kinetochore"/>
    <property type="evidence" value="ECO:0007669"/>
    <property type="project" value="InterPro"/>
</dbReference>
<evidence type="ECO:0000256" key="10">
    <source>
        <dbReference type="ARBA" id="ARBA00022776"/>
    </source>
</evidence>
<dbReference type="Proteomes" id="UP000307173">
    <property type="component" value="Unassembled WGS sequence"/>
</dbReference>
<keyword evidence="20" id="KW-1185">Reference proteome</keyword>
<organism evidence="19 20">
    <name type="scientific">Pichia inconspicua</name>
    <dbReference type="NCBI Taxonomy" id="52247"/>
    <lineage>
        <taxon>Eukaryota</taxon>
        <taxon>Fungi</taxon>
        <taxon>Dikarya</taxon>
        <taxon>Ascomycota</taxon>
        <taxon>Saccharomycotina</taxon>
        <taxon>Pichiomycetes</taxon>
        <taxon>Pichiales</taxon>
        <taxon>Pichiaceae</taxon>
        <taxon>Pichia</taxon>
    </lineage>
</organism>
<name>A0A4T0X0P4_9ASCO</name>
<keyword evidence="7" id="KW-0963">Cytoplasm</keyword>
<feature type="compositionally biased region" description="Basic and acidic residues" evidence="18">
    <location>
        <begin position="167"/>
        <end position="185"/>
    </location>
</feature>
<evidence type="ECO:0000256" key="11">
    <source>
        <dbReference type="ARBA" id="ARBA00022829"/>
    </source>
</evidence>
<feature type="region of interest" description="Disordered" evidence="18">
    <location>
        <begin position="167"/>
        <end position="285"/>
    </location>
</feature>
<dbReference type="OrthoDB" id="5573898at2759"/>
<protein>
    <recommendedName>
        <fullName evidence="5">DASH complex subunit ASK1</fullName>
    </recommendedName>
    <alternativeName>
        <fullName evidence="17">Outer kinetochore protein ASK1</fullName>
    </alternativeName>
</protein>
<evidence type="ECO:0000256" key="3">
    <source>
        <dbReference type="ARBA" id="ARBA00004629"/>
    </source>
</evidence>
<keyword evidence="6" id="KW-0158">Chromosome</keyword>
<comment type="similarity">
    <text evidence="4">Belongs to the DASH complex ASK1 family.</text>
</comment>
<keyword evidence="14" id="KW-0539">Nucleus</keyword>
<comment type="caution">
    <text evidence="19">The sequence shown here is derived from an EMBL/GenBank/DDBJ whole genome shotgun (WGS) entry which is preliminary data.</text>
</comment>
<dbReference type="STRING" id="52247.A0A4T0X0P4"/>
<gene>
    <name evidence="19" type="ORF">CANINC_002640</name>
</gene>
<evidence type="ECO:0000256" key="18">
    <source>
        <dbReference type="SAM" id="MobiDB-lite"/>
    </source>
</evidence>
<feature type="compositionally biased region" description="Polar residues" evidence="18">
    <location>
        <begin position="343"/>
        <end position="358"/>
    </location>
</feature>
<evidence type="ECO:0000256" key="12">
    <source>
        <dbReference type="ARBA" id="ARBA00022838"/>
    </source>
</evidence>
<dbReference type="GO" id="GO:0005874">
    <property type="term" value="C:microtubule"/>
    <property type="evidence" value="ECO:0007669"/>
    <property type="project" value="UniProtKB-KW"/>
</dbReference>
<evidence type="ECO:0000256" key="8">
    <source>
        <dbReference type="ARBA" id="ARBA00022618"/>
    </source>
</evidence>
<keyword evidence="13" id="KW-0206">Cytoskeleton</keyword>
<evidence type="ECO:0000256" key="2">
    <source>
        <dbReference type="ARBA" id="ARBA00004186"/>
    </source>
</evidence>
<evidence type="ECO:0000256" key="1">
    <source>
        <dbReference type="ARBA" id="ARBA00004123"/>
    </source>
</evidence>
<evidence type="ECO:0000313" key="19">
    <source>
        <dbReference type="EMBL" id="TID28207.1"/>
    </source>
</evidence>
<keyword evidence="9" id="KW-0493">Microtubule</keyword>
<comment type="subcellular location">
    <subcellularLocation>
        <location evidence="3">Chromosome</location>
        <location evidence="3">Centromere</location>
        <location evidence="3">Kinetochore</location>
    </subcellularLocation>
    <subcellularLocation>
        <location evidence="2">Cytoplasm</location>
        <location evidence="2">Cytoskeleton</location>
        <location evidence="2">Spindle</location>
    </subcellularLocation>
    <subcellularLocation>
        <location evidence="1">Nucleus</location>
    </subcellularLocation>
</comment>